<organism evidence="2 3">
    <name type="scientific">Brenneria populi</name>
    <dbReference type="NCBI Taxonomy" id="1505588"/>
    <lineage>
        <taxon>Bacteria</taxon>
        <taxon>Pseudomonadati</taxon>
        <taxon>Pseudomonadota</taxon>
        <taxon>Gammaproteobacteria</taxon>
        <taxon>Enterobacterales</taxon>
        <taxon>Pectobacteriaceae</taxon>
        <taxon>Brenneria</taxon>
    </lineage>
</organism>
<dbReference type="SUPFAM" id="SSF53850">
    <property type="entry name" value="Periplasmic binding protein-like II"/>
    <property type="match status" value="1"/>
</dbReference>
<keyword evidence="3" id="KW-1185">Reference proteome</keyword>
<reference evidence="2 3" key="1">
    <citation type="journal article" date="2017" name="Int. J. Syst. Evol. Microbiol.">
        <title>Brenneria populi subsp. brevivirga subsp. nov. isolated from symptomatic bark of Populus x euramericana canker, and description of Brenneria populi subsp. populi subsp. nov.</title>
        <authorList>
            <person name="Zheng M.H."/>
            <person name="Piao C.G."/>
            <person name="Xue H."/>
            <person name="Guo M.W."/>
            <person name="Li Y."/>
        </authorList>
    </citation>
    <scope>NUCLEOTIDE SEQUENCE [LARGE SCALE GENOMIC DNA]</scope>
    <source>
        <strain evidence="2 3">D9-5</strain>
    </source>
</reference>
<proteinExistence type="inferred from homology"/>
<dbReference type="Pfam" id="PF03401">
    <property type="entry name" value="TctC"/>
    <property type="match status" value="1"/>
</dbReference>
<dbReference type="EMBL" id="JAYWTM010000001">
    <property type="protein sequence ID" value="MEC5341269.1"/>
    <property type="molecule type" value="Genomic_DNA"/>
</dbReference>
<dbReference type="CDD" id="cd07012">
    <property type="entry name" value="PBP2_Bug_TTT"/>
    <property type="match status" value="1"/>
</dbReference>
<gene>
    <name evidence="2" type="ORF">VSX58_01410</name>
</gene>
<dbReference type="InterPro" id="IPR042100">
    <property type="entry name" value="Bug_dom1"/>
</dbReference>
<dbReference type="PIRSF" id="PIRSF017082">
    <property type="entry name" value="YflP"/>
    <property type="match status" value="1"/>
</dbReference>
<dbReference type="Gene3D" id="3.40.190.10">
    <property type="entry name" value="Periplasmic binding protein-like II"/>
    <property type="match status" value="1"/>
</dbReference>
<accession>A0ABU6JLL7</accession>
<sequence length="325" mass="34747">MKIEHQYLNKAVIGLVVSGALFSGGALAEYPEKPIQMLVAFAPGGGTDIAARSVAHYLEKHLAKNASVAVINKPGAGGEIGWTALARAKPDGYTIGMINPPATNALVVEGKAKYTMDDFQPIANLVYDPGILVVNRESPYQTLAQLIDAARQTPDKLVIGTSGAAGSSEHVAILNLNRQAGIRFKTAFFGSTAPVRQAVLGNHVPAATMNLSEALPLVREGQIRILGVMAEQRSPWLKDAPTFREQHIDLVAGASRGIAAPKGTPPEIVARLEKALHDVINDPEYLAAAQKAEIPLNYLDAQGYGKLIQRVNGDLAETWKITPWR</sequence>
<dbReference type="InterPro" id="IPR005064">
    <property type="entry name" value="BUG"/>
</dbReference>
<evidence type="ECO:0000313" key="3">
    <source>
        <dbReference type="Proteomes" id="UP001309705"/>
    </source>
</evidence>
<evidence type="ECO:0000313" key="2">
    <source>
        <dbReference type="EMBL" id="MEC5341269.1"/>
    </source>
</evidence>
<protein>
    <submittedName>
        <fullName evidence="2">Tripartite tricarboxylate transporter substrate binding protein</fullName>
    </submittedName>
</protein>
<name>A0ABU6JLL7_9GAMM</name>
<dbReference type="Proteomes" id="UP001309705">
    <property type="component" value="Unassembled WGS sequence"/>
</dbReference>
<evidence type="ECO:0000256" key="1">
    <source>
        <dbReference type="ARBA" id="ARBA00006987"/>
    </source>
</evidence>
<dbReference type="Gene3D" id="3.40.190.150">
    <property type="entry name" value="Bordetella uptake gene, domain 1"/>
    <property type="match status" value="1"/>
</dbReference>
<dbReference type="RefSeq" id="WP_327616475.1">
    <property type="nucleotide sequence ID" value="NZ_JAYWTM010000001.1"/>
</dbReference>
<comment type="caution">
    <text evidence="2">The sequence shown here is derived from an EMBL/GenBank/DDBJ whole genome shotgun (WGS) entry which is preliminary data.</text>
</comment>
<dbReference type="PANTHER" id="PTHR42928">
    <property type="entry name" value="TRICARBOXYLATE-BINDING PROTEIN"/>
    <property type="match status" value="1"/>
</dbReference>
<dbReference type="PANTHER" id="PTHR42928:SF5">
    <property type="entry name" value="BLR1237 PROTEIN"/>
    <property type="match status" value="1"/>
</dbReference>
<comment type="similarity">
    <text evidence="1">Belongs to the UPF0065 (bug) family.</text>
</comment>